<protein>
    <submittedName>
        <fullName evidence="2">Uncharacterized protein</fullName>
    </submittedName>
</protein>
<dbReference type="EMBL" id="JAWNFV010000007">
    <property type="protein sequence ID" value="MDY5140501.1"/>
    <property type="molecule type" value="Genomic_DNA"/>
</dbReference>
<feature type="compositionally biased region" description="Low complexity" evidence="1">
    <location>
        <begin position="250"/>
        <end position="265"/>
    </location>
</feature>
<evidence type="ECO:0000256" key="1">
    <source>
        <dbReference type="SAM" id="MobiDB-lite"/>
    </source>
</evidence>
<feature type="compositionally biased region" description="Basic residues" evidence="1">
    <location>
        <begin position="354"/>
        <end position="363"/>
    </location>
</feature>
<feature type="compositionally biased region" description="Polar residues" evidence="1">
    <location>
        <begin position="279"/>
        <end position="289"/>
    </location>
</feature>
<feature type="region of interest" description="Disordered" evidence="1">
    <location>
        <begin position="202"/>
        <end position="363"/>
    </location>
</feature>
<comment type="caution">
    <text evidence="2">The sequence shown here is derived from an EMBL/GenBank/DDBJ whole genome shotgun (WGS) entry which is preliminary data.</text>
</comment>
<dbReference type="Proteomes" id="UP001288320">
    <property type="component" value="Unassembled WGS sequence"/>
</dbReference>
<evidence type="ECO:0000313" key="2">
    <source>
        <dbReference type="EMBL" id="MDY5140501.1"/>
    </source>
</evidence>
<proteinExistence type="predicted"/>
<evidence type="ECO:0000313" key="3">
    <source>
        <dbReference type="Proteomes" id="UP001288320"/>
    </source>
</evidence>
<feature type="compositionally biased region" description="Low complexity" evidence="1">
    <location>
        <begin position="208"/>
        <end position="240"/>
    </location>
</feature>
<accession>A0AAW9HKC2</accession>
<sequence>MGVFSLRGGQFHRAAPPADLPEETRASVAEALRAQIAEFLDFPAFQVAWTRPEGERGTASLVALDATGNIISVDIIDVLDGAALLAALARSAQHATLDRREITRLFPGGPHDFSSAWQEFTAVNPPIPEPAPRLSIFACAIDPDITDAVRALAGAGVQVWQVTILERAAGILLSVDEVRLQRATALGPAAGVPVLDVAAEAGDHPEAEAQPESVAEASEAAEAAAPENVGVEPEAAPEAVESVETESAAEAESPAETSAAPATAAERPRRRGSRAAQPGTESSARSRNIWQEIRGRRAAHTSAAAATSVPNPAHRASHSSAASSARTAEQGPAHRFANPIPPEGTHQSDYQAAPRRRARRAAE</sequence>
<organism evidence="2 3">
    <name type="scientific">Actinotignum timonense</name>
    <dbReference type="NCBI Taxonomy" id="1870995"/>
    <lineage>
        <taxon>Bacteria</taxon>
        <taxon>Bacillati</taxon>
        <taxon>Actinomycetota</taxon>
        <taxon>Actinomycetes</taxon>
        <taxon>Actinomycetales</taxon>
        <taxon>Actinomycetaceae</taxon>
        <taxon>Actinotignum</taxon>
    </lineage>
</organism>
<name>A0AAW9HKC2_9ACTO</name>
<gene>
    <name evidence="2" type="ORF">R6G74_04135</name>
</gene>
<reference evidence="2" key="1">
    <citation type="submission" date="2023-10" db="EMBL/GenBank/DDBJ databases">
        <title>Whole Genome based description of the genera Actinobaculum and Actinotignum reveals a complex phylogenetic relationship within the species included in the genus Actinotignum.</title>
        <authorList>
            <person name="Jensen C.S."/>
            <person name="Dargis R."/>
            <person name="Kemp M."/>
            <person name="Christensen J.J."/>
        </authorList>
    </citation>
    <scope>NUCLEOTIDE SEQUENCE</scope>
    <source>
        <strain evidence="2">SLA_B245</strain>
    </source>
</reference>
<dbReference type="AlphaFoldDB" id="A0AAW9HKC2"/>
<dbReference type="RefSeq" id="WP_320753045.1">
    <property type="nucleotide sequence ID" value="NZ_JAWNFV010000007.1"/>
</dbReference>